<dbReference type="CDD" id="cd00761">
    <property type="entry name" value="Glyco_tranf_GTA_type"/>
    <property type="match status" value="1"/>
</dbReference>
<keyword evidence="4" id="KW-1185">Reference proteome</keyword>
<dbReference type="Pfam" id="PF00535">
    <property type="entry name" value="Glycos_transf_2"/>
    <property type="match status" value="1"/>
</dbReference>
<gene>
    <name evidence="3" type="ORF">CA85_25040</name>
</gene>
<sequence>MSVNPPTIDVVILTRCDGDLPDAVLESLRRQRGVRVRWQQLVGAPRSDDAHRIATIARARNEGIARAQGDWVMFLDDDVILAPDCIARLHHALMTRPDFAAVAADYLGDRARHGSSPHVAMGATLFRRTTLQRIPFRWTVNKCECLCCCEDIRRAGGRIEYLSDARARHLAKPEKSDRCRSPLPADDAATSSGESASVNAKILVAFNRRDVQRFRDVFLRMLRASGNEQEVIAVGYGLYPSEQRLLATCQNLRLIHRVSNGQMPPVRRLTDFAQITAALPPGQSVAYWDASDVVIQANLDPLWQLTQEYPDRILAVREPLGYPHNGAIVGWTHSIQDPTMRKRAFELFSNHPFLNSGFSAGTAAAMQRYFEEAARMRSSAELRGTTDWGDQAAFNLYCHSDPERWQEVAQGWNYCVHDRPIGEVQVSPNGQITCRSGTPVYAAHGNARSLAQLAIVP</sequence>
<comment type="caution">
    <text evidence="3">The sequence shown here is derived from an EMBL/GenBank/DDBJ whole genome shotgun (WGS) entry which is preliminary data.</text>
</comment>
<reference evidence="3 4" key="1">
    <citation type="submission" date="2019-02" db="EMBL/GenBank/DDBJ databases">
        <title>Deep-cultivation of Planctomycetes and their phenomic and genomic characterization uncovers novel biology.</title>
        <authorList>
            <person name="Wiegand S."/>
            <person name="Jogler M."/>
            <person name="Boedeker C."/>
            <person name="Pinto D."/>
            <person name="Vollmers J."/>
            <person name="Rivas-Marin E."/>
            <person name="Kohn T."/>
            <person name="Peeters S.H."/>
            <person name="Heuer A."/>
            <person name="Rast P."/>
            <person name="Oberbeckmann S."/>
            <person name="Bunk B."/>
            <person name="Jeske O."/>
            <person name="Meyerdierks A."/>
            <person name="Storesund J.E."/>
            <person name="Kallscheuer N."/>
            <person name="Luecker S."/>
            <person name="Lage O.M."/>
            <person name="Pohl T."/>
            <person name="Merkel B.J."/>
            <person name="Hornburger P."/>
            <person name="Mueller R.-W."/>
            <person name="Bruemmer F."/>
            <person name="Labrenz M."/>
            <person name="Spormann A.M."/>
            <person name="Op Den Camp H."/>
            <person name="Overmann J."/>
            <person name="Amann R."/>
            <person name="Jetten M.S.M."/>
            <person name="Mascher T."/>
            <person name="Medema M.H."/>
            <person name="Devos D.P."/>
            <person name="Kaster A.-K."/>
            <person name="Ovreas L."/>
            <person name="Rohde M."/>
            <person name="Galperin M.Y."/>
            <person name="Jogler C."/>
        </authorList>
    </citation>
    <scope>NUCLEOTIDE SEQUENCE [LARGE SCALE GENOMIC DNA]</scope>
    <source>
        <strain evidence="3 4">CA85</strain>
    </source>
</reference>
<name>A0A5C5XU28_9BACT</name>
<dbReference type="OrthoDB" id="234165at2"/>
<feature type="domain" description="Glycosyltransferase 2-like" evidence="2">
    <location>
        <begin position="57"/>
        <end position="118"/>
    </location>
</feature>
<dbReference type="Proteomes" id="UP000318053">
    <property type="component" value="Unassembled WGS sequence"/>
</dbReference>
<dbReference type="InterPro" id="IPR001173">
    <property type="entry name" value="Glyco_trans_2-like"/>
</dbReference>
<evidence type="ECO:0000313" key="4">
    <source>
        <dbReference type="Proteomes" id="UP000318053"/>
    </source>
</evidence>
<dbReference type="SUPFAM" id="SSF53448">
    <property type="entry name" value="Nucleotide-diphospho-sugar transferases"/>
    <property type="match status" value="2"/>
</dbReference>
<proteinExistence type="predicted"/>
<evidence type="ECO:0000256" key="1">
    <source>
        <dbReference type="SAM" id="MobiDB-lite"/>
    </source>
</evidence>
<dbReference type="Gene3D" id="3.90.550.10">
    <property type="entry name" value="Spore Coat Polysaccharide Biosynthesis Protein SpsA, Chain A"/>
    <property type="match status" value="2"/>
</dbReference>
<feature type="region of interest" description="Disordered" evidence="1">
    <location>
        <begin position="173"/>
        <end position="192"/>
    </location>
</feature>
<protein>
    <submittedName>
        <fullName evidence="3">Glycosyl transferase family 2</fullName>
    </submittedName>
</protein>
<accession>A0A5C5XU28</accession>
<dbReference type="AlphaFoldDB" id="A0A5C5XU28"/>
<dbReference type="GO" id="GO:0016740">
    <property type="term" value="F:transferase activity"/>
    <property type="evidence" value="ECO:0007669"/>
    <property type="project" value="UniProtKB-KW"/>
</dbReference>
<dbReference type="InterPro" id="IPR029044">
    <property type="entry name" value="Nucleotide-diphossugar_trans"/>
</dbReference>
<keyword evidence="3" id="KW-0808">Transferase</keyword>
<evidence type="ECO:0000259" key="2">
    <source>
        <dbReference type="Pfam" id="PF00535"/>
    </source>
</evidence>
<dbReference type="EMBL" id="SJPK01000005">
    <property type="protein sequence ID" value="TWT66410.1"/>
    <property type="molecule type" value="Genomic_DNA"/>
</dbReference>
<organism evidence="3 4">
    <name type="scientific">Allorhodopirellula solitaria</name>
    <dbReference type="NCBI Taxonomy" id="2527987"/>
    <lineage>
        <taxon>Bacteria</taxon>
        <taxon>Pseudomonadati</taxon>
        <taxon>Planctomycetota</taxon>
        <taxon>Planctomycetia</taxon>
        <taxon>Pirellulales</taxon>
        <taxon>Pirellulaceae</taxon>
        <taxon>Allorhodopirellula</taxon>
    </lineage>
</organism>
<dbReference type="RefSeq" id="WP_146391527.1">
    <property type="nucleotide sequence ID" value="NZ_SJPK01000005.1"/>
</dbReference>
<evidence type="ECO:0000313" key="3">
    <source>
        <dbReference type="EMBL" id="TWT66410.1"/>
    </source>
</evidence>